<keyword evidence="2" id="KW-1185">Reference proteome</keyword>
<sequence length="358" mass="39744">MMEKKETLPETDMTQAYRLPPEWAPQWAVQLTWPHPESDWAPRLAEVSAVFARIAREISQREAVLIACHDRASAEHCREALSAAGAWLAQCHLQICPSNDSWARDHGPITLLDEQGKGQLLDFGFNAWGLKFRADLDNQITRRLHAQGAYGDVPLRTLGMILEGGSIEADGAGNLLTTSACLLSPNRNPQYTRDEISALLCQHLGMERVLWLESGHLEGDDTDAHIDTLARFCSPRSISYQSCSDPDDSHFAPLQQMAAELSALRSSDGSPYHLIPLPWPQARFDDDGTRLPLSYANFLIINGAVLLPSYDDPADDVARERLQGAFPDHAIIPIPCLELTRQHGSLHCITMQLPRSSQ</sequence>
<name>A0ACD5HQZ6_9PROT</name>
<gene>
    <name evidence="1" type="ORF">EC580_003540</name>
</gene>
<evidence type="ECO:0000313" key="2">
    <source>
        <dbReference type="Proteomes" id="UP000271650"/>
    </source>
</evidence>
<organism evidence="1 2">
    <name type="scientific">Acidithiobacillus sulfuriphilus</name>
    <dbReference type="NCBI Taxonomy" id="1867749"/>
    <lineage>
        <taxon>Bacteria</taxon>
        <taxon>Pseudomonadati</taxon>
        <taxon>Pseudomonadota</taxon>
        <taxon>Acidithiobacillia</taxon>
        <taxon>Acidithiobacillales</taxon>
        <taxon>Acidithiobacillaceae</taxon>
        <taxon>Acidithiobacillus</taxon>
    </lineage>
</organism>
<evidence type="ECO:0000313" key="1">
    <source>
        <dbReference type="EMBL" id="XRI77763.1"/>
    </source>
</evidence>
<dbReference type="Proteomes" id="UP000271650">
    <property type="component" value="Chromosome"/>
</dbReference>
<protein>
    <submittedName>
        <fullName evidence="1">Agmatine deiminase family protein</fullName>
    </submittedName>
</protein>
<accession>A0ACD5HQZ6</accession>
<proteinExistence type="predicted"/>
<reference evidence="1 2" key="1">
    <citation type="journal article" date="2019" name="Int. J. Syst. Evol. Microbiol.">
        <title>Acidithiobacillus sulfuriphilus sp. nov.: an extremely acidophilic sulfur-oxidizing chemolithotroph isolated from a neutral pH environment.</title>
        <authorList>
            <person name="Falagan C."/>
            <person name="Moya-Beltran A."/>
            <person name="Castro M."/>
            <person name="Quatrini R."/>
            <person name="Johnson D.B."/>
        </authorList>
    </citation>
    <scope>NUCLEOTIDE SEQUENCE [LARGE SCALE GENOMIC DNA]</scope>
    <source>
        <strain evidence="1 2">CJ-2</strain>
    </source>
</reference>
<dbReference type="EMBL" id="CP127527">
    <property type="protein sequence ID" value="XRI77763.1"/>
    <property type="molecule type" value="Genomic_DNA"/>
</dbReference>